<protein>
    <submittedName>
        <fullName evidence="3">Uncharacterized protein</fullName>
    </submittedName>
</protein>
<feature type="non-terminal residue" evidence="3">
    <location>
        <position position="1"/>
    </location>
</feature>
<sequence length="376" mass="46018">MKKKNKKKSKVKKSRSKKTIVRRKSVKKRLKKKYKIKKFKKIALKSPRKIKNKKRKKKNYKKKPIKIKYSSKSIILKIVRLQDKLKPKFKFRFNFGLEKVIQGFFQKIADKVYEYKFIKAEEKRRKQIEENKRMQQEKVAAEKKYRLQEKQKLEEKRKELQEETRLEKERAKDIKLFLRKEQAIIRKEQAGRQRKFLEELKIDKQIEKFRIREIKELEKLEKISLKEQREDYAGLQERIDKLKEKYKVIRDQKIRERVEALGVQVQEGDNREILLQKEREYLLERQKIESCLESFYRSASSLVFQLNKRHITRHMSIFRCVDRRFETGEIFIKWDEAIDDEWLLLVYIKNNSPDEGIIIEDKSNPERNITHELKTN</sequence>
<reference evidence="3" key="1">
    <citation type="submission" date="2018-05" db="EMBL/GenBank/DDBJ databases">
        <authorList>
            <person name="Lanie J.A."/>
            <person name="Ng W.-L."/>
            <person name="Kazmierczak K.M."/>
            <person name="Andrzejewski T.M."/>
            <person name="Davidsen T.M."/>
            <person name="Wayne K.J."/>
            <person name="Tettelin H."/>
            <person name="Glass J.I."/>
            <person name="Rusch D."/>
            <person name="Podicherti R."/>
            <person name="Tsui H.-C.T."/>
            <person name="Winkler M.E."/>
        </authorList>
    </citation>
    <scope>NUCLEOTIDE SEQUENCE</scope>
</reference>
<evidence type="ECO:0000313" key="3">
    <source>
        <dbReference type="EMBL" id="SVB14012.1"/>
    </source>
</evidence>
<gene>
    <name evidence="3" type="ORF">METZ01_LOCUS166866</name>
</gene>
<accession>A0A382BL29</accession>
<keyword evidence="1" id="KW-0175">Coiled coil</keyword>
<proteinExistence type="predicted"/>
<dbReference type="EMBL" id="UINC01030128">
    <property type="protein sequence ID" value="SVB14012.1"/>
    <property type="molecule type" value="Genomic_DNA"/>
</dbReference>
<feature type="region of interest" description="Disordered" evidence="2">
    <location>
        <begin position="1"/>
        <end position="32"/>
    </location>
</feature>
<organism evidence="3">
    <name type="scientific">marine metagenome</name>
    <dbReference type="NCBI Taxonomy" id="408172"/>
    <lineage>
        <taxon>unclassified sequences</taxon>
        <taxon>metagenomes</taxon>
        <taxon>ecological metagenomes</taxon>
    </lineage>
</organism>
<name>A0A382BL29_9ZZZZ</name>
<feature type="coiled-coil region" evidence="1">
    <location>
        <begin position="117"/>
        <end position="200"/>
    </location>
</feature>
<evidence type="ECO:0000256" key="1">
    <source>
        <dbReference type="SAM" id="Coils"/>
    </source>
</evidence>
<dbReference type="AlphaFoldDB" id="A0A382BL29"/>
<feature type="non-terminal residue" evidence="3">
    <location>
        <position position="376"/>
    </location>
</feature>
<feature type="coiled-coil region" evidence="1">
    <location>
        <begin position="225"/>
        <end position="252"/>
    </location>
</feature>
<evidence type="ECO:0000256" key="2">
    <source>
        <dbReference type="SAM" id="MobiDB-lite"/>
    </source>
</evidence>